<dbReference type="Pfam" id="PF05635">
    <property type="entry name" value="23S_rRNA_IVP"/>
    <property type="match status" value="1"/>
</dbReference>
<name>A0A0F6MT33_TREDN</name>
<gene>
    <name evidence="1" type="ORF">HMPREF9723_00320</name>
</gene>
<dbReference type="InterPro" id="IPR036583">
    <property type="entry name" value="23S_rRNA_IVS_sf"/>
</dbReference>
<sequence>MGNYELQIDYTLQIDKMKPDNVIVDKSKAFALKVIALYKKLCDKNREFVMSKQLLKSGTSIGANIKEAQQGQSKADFYAKLYISLKEASETEYWLELLHESGYIGEEEFSAIYQDCQEIIKILVAITKHRNNW</sequence>
<dbReference type="Proteomes" id="UP000011701">
    <property type="component" value="Chromosome"/>
</dbReference>
<reference evidence="1" key="1">
    <citation type="submission" date="2012-01" db="EMBL/GenBank/DDBJ databases">
        <title>The Genome Sequence of Treponema denticola OTK.</title>
        <authorList>
            <consortium name="The Broad Institute Genome Sequencing Platform"/>
            <person name="Earl A."/>
            <person name="Ward D."/>
            <person name="Feldgarden M."/>
            <person name="Gevers D."/>
            <person name="Blanton J.M."/>
            <person name="Fenno C.J."/>
            <person name="Baranova O.V."/>
            <person name="Mathney J."/>
            <person name="Dewhirst F.E."/>
            <person name="Izard J."/>
            <person name="Young S.K."/>
            <person name="Zeng Q."/>
            <person name="Gargeya S."/>
            <person name="Fitzgerald M."/>
            <person name="Haas B."/>
            <person name="Abouelleil A."/>
            <person name="Alvarado L."/>
            <person name="Arachchi H.M."/>
            <person name="Berlin A."/>
            <person name="Chapman S.B."/>
            <person name="Gearin G."/>
            <person name="Goldberg J."/>
            <person name="Griggs A."/>
            <person name="Gujja S."/>
            <person name="Hansen M."/>
            <person name="Heiman D."/>
            <person name="Howarth C."/>
            <person name="Larimer J."/>
            <person name="Lui A."/>
            <person name="MacDonald P.J.P."/>
            <person name="McCowen C."/>
            <person name="Montmayeur A."/>
            <person name="Murphy C."/>
            <person name="Neiman D."/>
            <person name="Pearson M."/>
            <person name="Priest M."/>
            <person name="Roberts A."/>
            <person name="Saif S."/>
            <person name="Shea T."/>
            <person name="Sisk P."/>
            <person name="Stolte C."/>
            <person name="Sykes S."/>
            <person name="Wortman J."/>
            <person name="Nusbaum C."/>
            <person name="Birren B."/>
        </authorList>
    </citation>
    <scope>NUCLEOTIDE SEQUENCE [LARGE SCALE GENOMIC DNA]</scope>
    <source>
        <strain evidence="1">OTK</strain>
    </source>
</reference>
<dbReference type="PANTHER" id="PTHR38471">
    <property type="entry name" value="FOUR HELIX BUNDLE PROTEIN"/>
    <property type="match status" value="1"/>
</dbReference>
<dbReference type="PANTHER" id="PTHR38471:SF2">
    <property type="entry name" value="FOUR HELIX BUNDLE PROTEIN"/>
    <property type="match status" value="1"/>
</dbReference>
<dbReference type="InterPro" id="IPR012657">
    <property type="entry name" value="23S_rRNA-intervening_sequence"/>
</dbReference>
<dbReference type="EMBL" id="AGDY01000002">
    <property type="protein sequence ID" value="EMB24632.1"/>
    <property type="molecule type" value="Genomic_DNA"/>
</dbReference>
<dbReference type="Gene3D" id="1.20.1440.60">
    <property type="entry name" value="23S rRNA-intervening sequence"/>
    <property type="match status" value="1"/>
</dbReference>
<evidence type="ECO:0000313" key="1">
    <source>
        <dbReference type="EMBL" id="EMB24632.1"/>
    </source>
</evidence>
<dbReference type="PATRIC" id="fig|999434.4.peg.337"/>
<accession>A0A0F6MT33</accession>
<organism evidence="1">
    <name type="scientific">Treponema denticola OTK</name>
    <dbReference type="NCBI Taxonomy" id="999434"/>
    <lineage>
        <taxon>Bacteria</taxon>
        <taxon>Pseudomonadati</taxon>
        <taxon>Spirochaetota</taxon>
        <taxon>Spirochaetia</taxon>
        <taxon>Spirochaetales</taxon>
        <taxon>Treponemataceae</taxon>
        <taxon>Treponema</taxon>
    </lineage>
</organism>
<dbReference type="PIRSF" id="PIRSF035652">
    <property type="entry name" value="CHP02436"/>
    <property type="match status" value="1"/>
</dbReference>
<dbReference type="HOGENOM" id="CLU_129874_2_0_12"/>
<dbReference type="AlphaFoldDB" id="A0A0F6MT33"/>
<protein>
    <submittedName>
        <fullName evidence="1">TIGR02436 family protein</fullName>
    </submittedName>
</protein>
<dbReference type="SUPFAM" id="SSF158446">
    <property type="entry name" value="IVS-encoded protein-like"/>
    <property type="match status" value="1"/>
</dbReference>
<proteinExistence type="predicted"/>
<dbReference type="NCBIfam" id="TIGR02436">
    <property type="entry name" value="four helix bundle protein"/>
    <property type="match status" value="1"/>
</dbReference>
<comment type="caution">
    <text evidence="1">The sequence shown here is derived from an EMBL/GenBank/DDBJ whole genome shotgun (WGS) entry which is preliminary data.</text>
</comment>